<feature type="transmembrane region" description="Helical" evidence="3">
    <location>
        <begin position="749"/>
        <end position="771"/>
    </location>
</feature>
<protein>
    <submittedName>
        <fullName evidence="6">Transcriptional regulator</fullName>
    </submittedName>
</protein>
<keyword evidence="1" id="KW-0597">Phosphoprotein</keyword>
<dbReference type="SUPFAM" id="SSF50998">
    <property type="entry name" value="Quinoprotein alcohol dehydrogenase-like"/>
    <property type="match status" value="1"/>
</dbReference>
<dbReference type="InterPro" id="IPR011123">
    <property type="entry name" value="Y_Y_Y"/>
</dbReference>
<dbReference type="PANTHER" id="PTHR43547">
    <property type="entry name" value="TWO-COMPONENT HISTIDINE KINASE"/>
    <property type="match status" value="1"/>
</dbReference>
<keyword evidence="3" id="KW-1133">Transmembrane helix</keyword>
<keyword evidence="3" id="KW-0472">Membrane</keyword>
<evidence type="ECO:0000256" key="3">
    <source>
        <dbReference type="SAM" id="Phobius"/>
    </source>
</evidence>
<dbReference type="SUPFAM" id="SSF63829">
    <property type="entry name" value="Calcium-dependent phosphotriesterase"/>
    <property type="match status" value="1"/>
</dbReference>
<dbReference type="InterPro" id="IPR015943">
    <property type="entry name" value="WD40/YVTN_repeat-like_dom_sf"/>
</dbReference>
<gene>
    <name evidence="6" type="ORF">EZ437_14875</name>
</gene>
<name>A0A4R0NIN8_9SPHI</name>
<evidence type="ECO:0000313" key="6">
    <source>
        <dbReference type="EMBL" id="TCD00501.1"/>
    </source>
</evidence>
<dbReference type="Gene3D" id="2.130.10.10">
    <property type="entry name" value="YVTN repeat-like/Quinoprotein amine dehydrogenase"/>
    <property type="match status" value="2"/>
</dbReference>
<evidence type="ECO:0000256" key="2">
    <source>
        <dbReference type="SAM" id="Coils"/>
    </source>
</evidence>
<reference evidence="6 7" key="1">
    <citation type="submission" date="2019-02" db="EMBL/GenBank/DDBJ databases">
        <title>Pedobacter sp. RP-1-14 sp. nov., isolated from Arctic soil.</title>
        <authorList>
            <person name="Dahal R.H."/>
        </authorList>
    </citation>
    <scope>NUCLEOTIDE SEQUENCE [LARGE SCALE GENOMIC DNA]</scope>
    <source>
        <strain evidence="6 7">RP-1-14</strain>
    </source>
</reference>
<dbReference type="SUPFAM" id="SSF46894">
    <property type="entry name" value="C-terminal effector domain of the bipartite response regulators"/>
    <property type="match status" value="1"/>
</dbReference>
<comment type="caution">
    <text evidence="6">The sequence shown here is derived from an EMBL/GenBank/DDBJ whole genome shotgun (WGS) entry which is preliminary data.</text>
</comment>
<dbReference type="GO" id="GO:0003677">
    <property type="term" value="F:DNA binding"/>
    <property type="evidence" value="ECO:0007669"/>
    <property type="project" value="InterPro"/>
</dbReference>
<dbReference type="PANTHER" id="PTHR43547:SF2">
    <property type="entry name" value="HYBRID SIGNAL TRANSDUCTION HISTIDINE KINASE C"/>
    <property type="match status" value="1"/>
</dbReference>
<dbReference type="Gene3D" id="2.60.40.10">
    <property type="entry name" value="Immunoglobulins"/>
    <property type="match status" value="1"/>
</dbReference>
<dbReference type="EMBL" id="SJSL01000003">
    <property type="protein sequence ID" value="TCD00501.1"/>
    <property type="molecule type" value="Genomic_DNA"/>
</dbReference>
<evidence type="ECO:0000313" key="7">
    <source>
        <dbReference type="Proteomes" id="UP000293347"/>
    </source>
</evidence>
<feature type="domain" description="Two component regulator three Y" evidence="5">
    <location>
        <begin position="689"/>
        <end position="745"/>
    </location>
</feature>
<evidence type="ECO:0000256" key="4">
    <source>
        <dbReference type="SAM" id="SignalP"/>
    </source>
</evidence>
<dbReference type="GO" id="GO:0006355">
    <property type="term" value="P:regulation of DNA-templated transcription"/>
    <property type="evidence" value="ECO:0007669"/>
    <property type="project" value="InterPro"/>
</dbReference>
<dbReference type="RefSeq" id="WP_131596850.1">
    <property type="nucleotide sequence ID" value="NZ_SJSL01000003.1"/>
</dbReference>
<feature type="signal peptide" evidence="4">
    <location>
        <begin position="1"/>
        <end position="19"/>
    </location>
</feature>
<dbReference type="GO" id="GO:0000155">
    <property type="term" value="F:phosphorelay sensor kinase activity"/>
    <property type="evidence" value="ECO:0007669"/>
    <property type="project" value="TreeGrafter"/>
</dbReference>
<dbReference type="InterPro" id="IPR011047">
    <property type="entry name" value="Quinoprotein_ADH-like_sf"/>
</dbReference>
<proteinExistence type="predicted"/>
<keyword evidence="2" id="KW-0175">Coiled coil</keyword>
<dbReference type="InterPro" id="IPR016032">
    <property type="entry name" value="Sig_transdc_resp-reg_C-effctor"/>
</dbReference>
<dbReference type="InterPro" id="IPR013783">
    <property type="entry name" value="Ig-like_fold"/>
</dbReference>
<feature type="chain" id="PRO_5020417979" evidence="4">
    <location>
        <begin position="20"/>
        <end position="971"/>
    </location>
</feature>
<evidence type="ECO:0000256" key="1">
    <source>
        <dbReference type="ARBA" id="ARBA00022553"/>
    </source>
</evidence>
<keyword evidence="7" id="KW-1185">Reference proteome</keyword>
<accession>A0A4R0NIN8</accession>
<evidence type="ECO:0000259" key="5">
    <source>
        <dbReference type="Pfam" id="PF07495"/>
    </source>
</evidence>
<keyword evidence="4" id="KW-0732">Signal</keyword>
<feature type="coiled-coil region" evidence="2">
    <location>
        <begin position="798"/>
        <end position="860"/>
    </location>
</feature>
<sequence length="971" mass="111359">MRPNIIFVLLLFSALLASGQNPIGLPDVINYEKSEYGGGTHNWDIQQDRNGILYFANNEGLLSFDGTYWKIYPLPNKTIVRSIRIAADHKIYVGGQNEFGYFSPGANGELRFFSLKSKIPLRYRSFTDIWEIVSINHIVYFRSEESIFQYSNDSVKVFPSVSSWVFMGAANNQLIVQDKENRLLGFERGKFFPITARLPASDFLITSVAPYGKDSILLSSWDHGLYTYHKGSLRKLEDYNASGYANDQIKQAFKINSDMMAIATNVNGCYIVNRKGSLVYNFSRKSGLQNNSVLRMLKDNNNNIWLGLTDGIGFIANSNAIKHINPEVFGNAVGHSSMVFKNKLYMGLSNAVFSIPLSENKDLTLINANFELVSNTRGQTWGMNIVDGHLLLGKHEGAYAIKGGAATRISSGKGYWNFLPYYTKSDTTLLTLAGNYNGIDLFKLEDGTFKLSGTIKTLRESARFVTVDRKGIIWASHPYKGVYKIDLHNLENPKVSLYTKNNGLPSTFNNHVYKVMNKIVISTEKGIYEYNESKNRFLPSAYFKPVFGERYIRYLKEDLEGNIWFIQEKNLGVCDFSAGGKKLIYIPELNGKLVGGFEHIYPVNKNNVLIGSQKGFYHINYENYLTSISPLKTKIRMVKAIGKTDTLLFGGYFGEVDELKNQEQVPGIKYDWNSFHFEYSSTLTKSQPNIEYSYLLEGYDKKWSAYGKRTEKDYTNLPHGDYVFKVKARNNFGNDSEVSSYAFTIFPPWYQSTLAYLFYSFLLLSLIYYIYKQQQKKFLQQRIKFQEKQQRIKYLHQLEIDKSEKEIVKLKNEKLEAEIEARNSELASTAMHLVQKAELLSKIKDELNKLNKGIHEEEQQSDIKRIVRLLTSEEKADESWEQFAIYFDKVHTDFLMHLKSAFPGITNNDLRLSAFLKMNLSTKEIAQLMKISPRGVEISRYRLRKKLQIPGEVSLFEFLRDFQTPSSEDVK</sequence>
<dbReference type="Proteomes" id="UP000293347">
    <property type="component" value="Unassembled WGS sequence"/>
</dbReference>
<dbReference type="InterPro" id="IPR011110">
    <property type="entry name" value="Reg_prop"/>
</dbReference>
<dbReference type="OrthoDB" id="9809670at2"/>
<organism evidence="6 7">
    <name type="scientific">Pedobacter psychroterrae</name>
    <dbReference type="NCBI Taxonomy" id="2530453"/>
    <lineage>
        <taxon>Bacteria</taxon>
        <taxon>Pseudomonadati</taxon>
        <taxon>Bacteroidota</taxon>
        <taxon>Sphingobacteriia</taxon>
        <taxon>Sphingobacteriales</taxon>
        <taxon>Sphingobacteriaceae</taxon>
        <taxon>Pedobacter</taxon>
    </lineage>
</organism>
<dbReference type="AlphaFoldDB" id="A0A4R0NIN8"/>
<dbReference type="Pfam" id="PF07495">
    <property type="entry name" value="Y_Y_Y"/>
    <property type="match status" value="1"/>
</dbReference>
<keyword evidence="3" id="KW-0812">Transmembrane</keyword>
<dbReference type="Pfam" id="PF07494">
    <property type="entry name" value="Reg_prop"/>
    <property type="match status" value="1"/>
</dbReference>